<feature type="binding site" evidence="7">
    <location>
        <position position="98"/>
    </location>
    <ligand>
        <name>Zn(2+)</name>
        <dbReference type="ChEBI" id="CHEBI:29105"/>
        <label>1</label>
    </ligand>
</feature>
<reference evidence="10 11" key="1">
    <citation type="journal article" date="2013" name="BMC Genomics">
        <title>Genome sequencing and comparative genomics of honey bee microsporidia, Nosema apis reveal novel insights into host-parasite interactions.</title>
        <authorList>
            <person name="Chen Yp."/>
            <person name="Pettis J.S."/>
            <person name="Zhao Y."/>
            <person name="Liu X."/>
            <person name="Tallon L.J."/>
            <person name="Sadzewicz L.D."/>
            <person name="Li R."/>
            <person name="Zheng H."/>
            <person name="Huang S."/>
            <person name="Zhang X."/>
            <person name="Hamilton M.C."/>
            <person name="Pernal S.F."/>
            <person name="Melathopoulos A.P."/>
            <person name="Yan X."/>
            <person name="Evans J.D."/>
        </authorList>
    </citation>
    <scope>NUCLEOTIDE SEQUENCE [LARGE SCALE GENOMIC DNA]</scope>
    <source>
        <strain evidence="10 11">BRL 01</strain>
    </source>
</reference>
<dbReference type="GO" id="GO:0005634">
    <property type="term" value="C:nucleus"/>
    <property type="evidence" value="ECO:0007669"/>
    <property type="project" value="UniProtKB-SubCell"/>
</dbReference>
<protein>
    <submittedName>
        <fullName evidence="10">Phd zinc finger-containing protein</fullName>
    </submittedName>
</protein>
<sequence length="147" mass="17574">MGIFDTYDEVIENIQQIPLDVYILDKRNKRIEKKYVKIKNKIDILTKKALKGQQIDENEIMKLQYKFKKYKKNMINRFLNLMIIVKVGKNKSFGNKYCTCRQYACENMIACEEPSCKIQWFHFDCVGITLPPKNLWYCADCRKQKLV</sequence>
<evidence type="ECO:0000256" key="7">
    <source>
        <dbReference type="PIRSR" id="PIRSR628651-51"/>
    </source>
</evidence>
<feature type="binding site" evidence="7">
    <location>
        <position position="111"/>
    </location>
    <ligand>
        <name>Zn(2+)</name>
        <dbReference type="ChEBI" id="CHEBI:29105"/>
        <label>2</label>
    </ligand>
</feature>
<dbReference type="EMBL" id="KE647232">
    <property type="protein sequence ID" value="EQB60816.1"/>
    <property type="molecule type" value="Genomic_DNA"/>
</dbReference>
<comment type="subcellular location">
    <subcellularLocation>
        <location evidence="1">Nucleus</location>
    </subcellularLocation>
</comment>
<proteinExistence type="inferred from homology"/>
<feature type="domain" description="PHD-type" evidence="9">
    <location>
        <begin position="95"/>
        <end position="144"/>
    </location>
</feature>
<dbReference type="Gene3D" id="3.30.40.10">
    <property type="entry name" value="Zinc/RING finger domain, C3HC4 (zinc finger)"/>
    <property type="match status" value="1"/>
</dbReference>
<organism evidence="10 11">
    <name type="scientific">Vairimorpha apis BRL 01</name>
    <dbReference type="NCBI Taxonomy" id="1037528"/>
    <lineage>
        <taxon>Eukaryota</taxon>
        <taxon>Fungi</taxon>
        <taxon>Fungi incertae sedis</taxon>
        <taxon>Microsporidia</taxon>
        <taxon>Nosematidae</taxon>
        <taxon>Vairimorpha</taxon>
    </lineage>
</organism>
<name>T0MCD8_9MICR</name>
<comment type="similarity">
    <text evidence="2">Belongs to the ING family.</text>
</comment>
<gene>
    <name evidence="10" type="ORF">NAPIS_ORF01601</name>
</gene>
<feature type="binding site" evidence="7">
    <location>
        <position position="116"/>
    </location>
    <ligand>
        <name>Zn(2+)</name>
        <dbReference type="ChEBI" id="CHEBI:29105"/>
        <label>2</label>
    </ligand>
</feature>
<dbReference type="InterPro" id="IPR001965">
    <property type="entry name" value="Znf_PHD"/>
</dbReference>
<evidence type="ECO:0000256" key="4">
    <source>
        <dbReference type="ARBA" id="ARBA00022771"/>
    </source>
</evidence>
<dbReference type="InterPro" id="IPR028651">
    <property type="entry name" value="ING_fam"/>
</dbReference>
<dbReference type="VEuPathDB" id="MicrosporidiaDB:NAPIS_ORF01601"/>
<dbReference type="HOGENOM" id="CLU_031900_4_1_1"/>
<evidence type="ECO:0000259" key="9">
    <source>
        <dbReference type="PROSITE" id="PS50016"/>
    </source>
</evidence>
<dbReference type="AlphaFoldDB" id="T0MCD8"/>
<keyword evidence="4 8" id="KW-0863">Zinc-finger</keyword>
<feature type="binding site" evidence="7">
    <location>
        <position position="122"/>
    </location>
    <ligand>
        <name>Zn(2+)</name>
        <dbReference type="ChEBI" id="CHEBI:29105"/>
        <label>1</label>
    </ligand>
</feature>
<keyword evidence="5 7" id="KW-0862">Zinc</keyword>
<evidence type="ECO:0000256" key="1">
    <source>
        <dbReference type="ARBA" id="ARBA00004123"/>
    </source>
</evidence>
<accession>T0MCD8</accession>
<dbReference type="InterPro" id="IPR019786">
    <property type="entry name" value="Zinc_finger_PHD-type_CS"/>
</dbReference>
<dbReference type="SUPFAM" id="SSF57903">
    <property type="entry name" value="FYVE/PHD zinc finger"/>
    <property type="match status" value="1"/>
</dbReference>
<keyword evidence="6" id="KW-0539">Nucleus</keyword>
<feature type="binding site" evidence="7">
    <location>
        <position position="125"/>
    </location>
    <ligand>
        <name>Zn(2+)</name>
        <dbReference type="ChEBI" id="CHEBI:29105"/>
        <label>1</label>
    </ligand>
</feature>
<dbReference type="InterPro" id="IPR019787">
    <property type="entry name" value="Znf_PHD-finger"/>
</dbReference>
<dbReference type="InterPro" id="IPR011011">
    <property type="entry name" value="Znf_FYVE_PHD"/>
</dbReference>
<dbReference type="SMART" id="SM00249">
    <property type="entry name" value="PHD"/>
    <property type="match status" value="1"/>
</dbReference>
<dbReference type="OrthoDB" id="5411773at2759"/>
<evidence type="ECO:0000256" key="5">
    <source>
        <dbReference type="ARBA" id="ARBA00022833"/>
    </source>
</evidence>
<dbReference type="InterPro" id="IPR013083">
    <property type="entry name" value="Znf_RING/FYVE/PHD"/>
</dbReference>
<dbReference type="PROSITE" id="PS50016">
    <property type="entry name" value="ZF_PHD_2"/>
    <property type="match status" value="1"/>
</dbReference>
<feature type="binding site" evidence="7">
    <location>
        <position position="141"/>
    </location>
    <ligand>
        <name>Zn(2+)</name>
        <dbReference type="ChEBI" id="CHEBI:29105"/>
        <label>2</label>
    </ligand>
</feature>
<evidence type="ECO:0000256" key="6">
    <source>
        <dbReference type="ARBA" id="ARBA00023242"/>
    </source>
</evidence>
<evidence type="ECO:0000313" key="10">
    <source>
        <dbReference type="EMBL" id="EQB60816.1"/>
    </source>
</evidence>
<dbReference type="Proteomes" id="UP000053780">
    <property type="component" value="Unassembled WGS sequence"/>
</dbReference>
<feature type="binding site" evidence="7">
    <location>
        <position position="138"/>
    </location>
    <ligand>
        <name>Zn(2+)</name>
        <dbReference type="ChEBI" id="CHEBI:29105"/>
        <label>2</label>
    </ligand>
</feature>
<evidence type="ECO:0000256" key="8">
    <source>
        <dbReference type="PROSITE-ProRule" id="PRU00146"/>
    </source>
</evidence>
<dbReference type="PANTHER" id="PTHR10333">
    <property type="entry name" value="INHIBITOR OF GROWTH PROTEIN"/>
    <property type="match status" value="1"/>
</dbReference>
<keyword evidence="3 7" id="KW-0479">Metal-binding</keyword>
<dbReference type="PROSITE" id="PS01359">
    <property type="entry name" value="ZF_PHD_1"/>
    <property type="match status" value="1"/>
</dbReference>
<evidence type="ECO:0000313" key="11">
    <source>
        <dbReference type="Proteomes" id="UP000053780"/>
    </source>
</evidence>
<evidence type="ECO:0000256" key="2">
    <source>
        <dbReference type="ARBA" id="ARBA00010210"/>
    </source>
</evidence>
<feature type="binding site" evidence="7">
    <location>
        <position position="100"/>
    </location>
    <ligand>
        <name>Zn(2+)</name>
        <dbReference type="ChEBI" id="CHEBI:29105"/>
        <label>1</label>
    </ligand>
</feature>
<dbReference type="GO" id="GO:0008270">
    <property type="term" value="F:zinc ion binding"/>
    <property type="evidence" value="ECO:0007669"/>
    <property type="project" value="UniProtKB-KW"/>
</dbReference>
<keyword evidence="11" id="KW-1185">Reference proteome</keyword>
<evidence type="ECO:0000256" key="3">
    <source>
        <dbReference type="ARBA" id="ARBA00022723"/>
    </source>
</evidence>